<evidence type="ECO:0000256" key="17">
    <source>
        <dbReference type="PIRNR" id="PIRNR000732"/>
    </source>
</evidence>
<dbReference type="Pfam" id="PF00391">
    <property type="entry name" value="PEP-utilizers"/>
    <property type="match status" value="1"/>
</dbReference>
<reference evidence="24 25" key="1">
    <citation type="submission" date="2016-06" db="EMBL/GenBank/DDBJ databases">
        <authorList>
            <person name="Kjaerup R.B."/>
            <person name="Dalgaard T.S."/>
            <person name="Juul-Madsen H.R."/>
        </authorList>
    </citation>
    <scope>NUCLEOTIDE SEQUENCE [LARGE SCALE GENOMIC DNA]</scope>
    <source>
        <strain evidence="24">2</strain>
    </source>
</reference>
<dbReference type="SUPFAM" id="SSF51621">
    <property type="entry name" value="Phosphoenolpyruvate/pyruvate domain"/>
    <property type="match status" value="1"/>
</dbReference>
<evidence type="ECO:0000256" key="13">
    <source>
        <dbReference type="ARBA" id="ARBA00022723"/>
    </source>
</evidence>
<evidence type="ECO:0000256" key="5">
    <source>
        <dbReference type="ARBA" id="ARBA00007837"/>
    </source>
</evidence>
<keyword evidence="11 17" id="KW-0808">Transferase</keyword>
<dbReference type="GO" id="GO:0005737">
    <property type="term" value="C:cytoplasm"/>
    <property type="evidence" value="ECO:0007669"/>
    <property type="project" value="UniProtKB-SubCell"/>
</dbReference>
<dbReference type="SUPFAM" id="SSF52009">
    <property type="entry name" value="Phosphohistidine domain"/>
    <property type="match status" value="1"/>
</dbReference>
<feature type="active site" description="Proton donor" evidence="18">
    <location>
        <position position="520"/>
    </location>
</feature>
<accession>A0A1A8XGM2</accession>
<dbReference type="GO" id="GO:0009401">
    <property type="term" value="P:phosphoenolpyruvate-dependent sugar phosphotransferase system"/>
    <property type="evidence" value="ECO:0007669"/>
    <property type="project" value="UniProtKB-KW"/>
</dbReference>
<keyword evidence="25" id="KW-1185">Reference proteome</keyword>
<feature type="binding site" evidence="20">
    <location>
        <position position="473"/>
    </location>
    <ligand>
        <name>Mg(2+)</name>
        <dbReference type="ChEBI" id="CHEBI:18420"/>
    </ligand>
</feature>
<dbReference type="PANTHER" id="PTHR46244:SF3">
    <property type="entry name" value="PHOSPHOENOLPYRUVATE-PROTEIN PHOSPHOTRANSFERASE"/>
    <property type="match status" value="1"/>
</dbReference>
<evidence type="ECO:0000256" key="7">
    <source>
        <dbReference type="ARBA" id="ARBA00016544"/>
    </source>
</evidence>
<evidence type="ECO:0000256" key="6">
    <source>
        <dbReference type="ARBA" id="ARBA00012232"/>
    </source>
</evidence>
<evidence type="ECO:0000256" key="15">
    <source>
        <dbReference type="ARBA" id="ARBA00022842"/>
    </source>
</evidence>
<feature type="domain" description="Phosphotransferase system enzyme I N-terminal" evidence="23">
    <location>
        <begin position="14"/>
        <end position="136"/>
    </location>
</feature>
<evidence type="ECO:0000256" key="18">
    <source>
        <dbReference type="PIRSR" id="PIRSR000732-1"/>
    </source>
</evidence>
<comment type="subcellular location">
    <subcellularLocation>
        <location evidence="4 17">Cytoplasm</location>
    </subcellularLocation>
</comment>
<sequence>MARESDQTMSFTLHGLAASSGIAIGQAHLISQATLEVSHLVISPRMVEKEVARFETVLEQVRSEFATMKSEMGKSPTDIGAFIDLHMMILADPELSEVPKQIIRERRCNAEWAIVQQMEFLVAQFEKIGDAYLRERSYDVRQVVERVVRVLIGRPSHSAVKVPKGVRGENLIVVAHDLSPSDVMAFKDQQFASFVTDVGGITSHTAILARGMGVPAVLGLHNARQLIRDKETIIVDGTRGVIIVDPDPRILEEYELKKSQIEIDRSKLKLLKSTRATTLDRVKIDLLANIEEPSDVAAALDSGAEGVGLFRTEFIFLGRGDMPSEDEQFEAYRTAVKAMQGRPITIRTFDLGNDKNLHSDDIIGGRRRDNPALGLRSIRLSLAEPASFQAQLRAILRVSKLGKVKILIPMMSHAHQIDQTLAALEQAKSSLRGGRIAFDENIEIGGMIEVPAAALAVGIFLRRMHFLSIGTNDLIQYTLAIDRSDEQVSNLYEPLHPAVLMLLAHVISTAEKVNIPVSMCGEMAGDPNLTRLLLGMGLREFSMHPSQIPAVKQKVKQSDISELIPITRRILRLEESPKIREQLDRLNS</sequence>
<dbReference type="PANTHER" id="PTHR46244">
    <property type="entry name" value="PHOSPHOENOLPYRUVATE-PROTEIN PHOSPHOTRANSFERASE"/>
    <property type="match status" value="1"/>
</dbReference>
<dbReference type="GO" id="GO:0046872">
    <property type="term" value="F:metal ion binding"/>
    <property type="evidence" value="ECO:0007669"/>
    <property type="project" value="UniProtKB-KW"/>
</dbReference>
<evidence type="ECO:0000256" key="14">
    <source>
        <dbReference type="ARBA" id="ARBA00022777"/>
    </source>
</evidence>
<dbReference type="GO" id="GO:0016301">
    <property type="term" value="F:kinase activity"/>
    <property type="evidence" value="ECO:0007669"/>
    <property type="project" value="UniProtKB-KW"/>
</dbReference>
<comment type="cofactor">
    <cofactor evidence="2 17 20">
        <name>Mg(2+)</name>
        <dbReference type="ChEBI" id="CHEBI:18420"/>
    </cofactor>
</comment>
<dbReference type="InterPro" id="IPR050499">
    <property type="entry name" value="PEP-utilizing_PTS_enzyme"/>
</dbReference>
<evidence type="ECO:0000259" key="23">
    <source>
        <dbReference type="Pfam" id="PF05524"/>
    </source>
</evidence>
<dbReference type="InterPro" id="IPR006318">
    <property type="entry name" value="PTS_EI-like"/>
</dbReference>
<evidence type="ECO:0000256" key="4">
    <source>
        <dbReference type="ARBA" id="ARBA00004496"/>
    </source>
</evidence>
<dbReference type="AlphaFoldDB" id="A0A1A8XGM2"/>
<dbReference type="Gene3D" id="3.20.20.60">
    <property type="entry name" value="Phosphoenolpyruvate-binding domains"/>
    <property type="match status" value="1"/>
</dbReference>
<evidence type="ECO:0000259" key="21">
    <source>
        <dbReference type="Pfam" id="PF00391"/>
    </source>
</evidence>
<dbReference type="GO" id="GO:0008965">
    <property type="term" value="F:phosphoenolpyruvate-protein phosphotransferase activity"/>
    <property type="evidence" value="ECO:0007669"/>
    <property type="project" value="UniProtKB-EC"/>
</dbReference>
<evidence type="ECO:0000256" key="16">
    <source>
        <dbReference type="ARBA" id="ARBA00033235"/>
    </source>
</evidence>
<dbReference type="InterPro" id="IPR008731">
    <property type="entry name" value="PTS_EIN"/>
</dbReference>
<dbReference type="InterPro" id="IPR000121">
    <property type="entry name" value="PEP_util_C"/>
</dbReference>
<dbReference type="NCBIfam" id="TIGR01417">
    <property type="entry name" value="PTS_I_fam"/>
    <property type="match status" value="1"/>
</dbReference>
<comment type="function">
    <text evidence="3 17">General (non sugar-specific) component of the phosphoenolpyruvate-dependent sugar phosphotransferase system (sugar PTS). This major carbohydrate active-transport system catalyzes the phosphorylation of incoming sugar substrates concomitantly with their translocation across the cell membrane. Enzyme I transfers the phosphoryl group from phosphoenolpyruvate (PEP) to the phosphoryl carrier protein (HPr).</text>
</comment>
<dbReference type="EMBL" id="FLQY01000030">
    <property type="protein sequence ID" value="SBT04310.1"/>
    <property type="molecule type" value="Genomic_DNA"/>
</dbReference>
<keyword evidence="8 17" id="KW-0813">Transport</keyword>
<dbReference type="InterPro" id="IPR018274">
    <property type="entry name" value="PEP_util_AS"/>
</dbReference>
<feature type="domain" description="PEP-utilising enzyme mobile" evidence="21">
    <location>
        <begin position="169"/>
        <end position="240"/>
    </location>
</feature>
<dbReference type="Gene3D" id="3.50.30.10">
    <property type="entry name" value="Phosphohistidine domain"/>
    <property type="match status" value="1"/>
</dbReference>
<feature type="binding site" evidence="19">
    <location>
        <position position="311"/>
    </location>
    <ligand>
        <name>phosphoenolpyruvate</name>
        <dbReference type="ChEBI" id="CHEBI:58702"/>
    </ligand>
</feature>
<dbReference type="InterPro" id="IPR015813">
    <property type="entry name" value="Pyrv/PenolPyrv_kinase-like_dom"/>
</dbReference>
<organism evidence="24 25">
    <name type="scientific">Candidatus Propionivibrio aalborgensis</name>
    <dbReference type="NCBI Taxonomy" id="1860101"/>
    <lineage>
        <taxon>Bacteria</taxon>
        <taxon>Pseudomonadati</taxon>
        <taxon>Pseudomonadota</taxon>
        <taxon>Betaproteobacteria</taxon>
        <taxon>Rhodocyclales</taxon>
        <taxon>Rhodocyclaceae</taxon>
        <taxon>Propionivibrio</taxon>
    </lineage>
</organism>
<dbReference type="Pfam" id="PF05524">
    <property type="entry name" value="PEP-utilisers_N"/>
    <property type="match status" value="1"/>
</dbReference>
<evidence type="ECO:0000313" key="25">
    <source>
        <dbReference type="Proteomes" id="UP000199600"/>
    </source>
</evidence>
<feature type="active site" description="Tele-phosphohistidine intermediate" evidence="18">
    <location>
        <position position="204"/>
    </location>
</feature>
<dbReference type="Proteomes" id="UP000199600">
    <property type="component" value="Unassembled WGS sequence"/>
</dbReference>
<keyword evidence="13 17" id="KW-0479">Metal-binding</keyword>
<keyword evidence="15 17" id="KW-0460">Magnesium</keyword>
<proteinExistence type="inferred from homology"/>
<dbReference type="InterPro" id="IPR024692">
    <property type="entry name" value="PTS_EI"/>
</dbReference>
<protein>
    <recommendedName>
        <fullName evidence="7 17">Phosphoenolpyruvate-protein phosphotransferase</fullName>
        <ecNumber evidence="6 17">2.7.3.9</ecNumber>
    </recommendedName>
    <alternativeName>
        <fullName evidence="16 17">Phosphotransferase system, enzyme I</fullName>
    </alternativeName>
</protein>
<dbReference type="EC" id="2.7.3.9" evidence="6 17"/>
<dbReference type="InterPro" id="IPR040442">
    <property type="entry name" value="Pyrv_kinase-like_dom_sf"/>
</dbReference>
<feature type="domain" description="PEP-utilising enzyme C-terminal" evidence="22">
    <location>
        <begin position="268"/>
        <end position="559"/>
    </location>
</feature>
<evidence type="ECO:0000259" key="22">
    <source>
        <dbReference type="Pfam" id="PF02896"/>
    </source>
</evidence>
<keyword evidence="9 17" id="KW-0963">Cytoplasm</keyword>
<evidence type="ECO:0000256" key="20">
    <source>
        <dbReference type="PIRSR" id="PIRSR000732-3"/>
    </source>
</evidence>
<keyword evidence="12 17" id="KW-0598">Phosphotransferase system</keyword>
<evidence type="ECO:0000256" key="19">
    <source>
        <dbReference type="PIRSR" id="PIRSR000732-2"/>
    </source>
</evidence>
<evidence type="ECO:0000313" key="24">
    <source>
        <dbReference type="EMBL" id="SBT04310.1"/>
    </source>
</evidence>
<feature type="binding site" evidence="19">
    <location>
        <begin position="472"/>
        <end position="473"/>
    </location>
    <ligand>
        <name>phosphoenolpyruvate</name>
        <dbReference type="ChEBI" id="CHEBI:58702"/>
    </ligand>
</feature>
<dbReference type="InterPro" id="IPR036618">
    <property type="entry name" value="PtsI_HPr-bd_sf"/>
</dbReference>
<dbReference type="Gene3D" id="1.10.274.10">
    <property type="entry name" value="PtsI, HPr-binding domain"/>
    <property type="match status" value="1"/>
</dbReference>
<dbReference type="InterPro" id="IPR008279">
    <property type="entry name" value="PEP-util_enz_mobile_dom"/>
</dbReference>
<evidence type="ECO:0000256" key="3">
    <source>
        <dbReference type="ARBA" id="ARBA00002728"/>
    </source>
</evidence>
<dbReference type="Pfam" id="PF02896">
    <property type="entry name" value="PEP-utilizers_C"/>
    <property type="match status" value="1"/>
</dbReference>
<comment type="catalytic activity">
    <reaction evidence="1 17">
        <text>L-histidyl-[protein] + phosphoenolpyruvate = N(pros)-phospho-L-histidyl-[protein] + pyruvate</text>
        <dbReference type="Rhea" id="RHEA:23880"/>
        <dbReference type="Rhea" id="RHEA-COMP:9745"/>
        <dbReference type="Rhea" id="RHEA-COMP:9746"/>
        <dbReference type="ChEBI" id="CHEBI:15361"/>
        <dbReference type="ChEBI" id="CHEBI:29979"/>
        <dbReference type="ChEBI" id="CHEBI:58702"/>
        <dbReference type="ChEBI" id="CHEBI:64837"/>
        <dbReference type="EC" id="2.7.3.9"/>
    </reaction>
</comment>
<dbReference type="PRINTS" id="PR01736">
    <property type="entry name" value="PHPHTRNFRASE"/>
</dbReference>
<name>A0A1A8XGM2_9RHOO</name>
<dbReference type="SUPFAM" id="SSF47831">
    <property type="entry name" value="Enzyme I of the PEP:sugar phosphotransferase system HPr-binding (sub)domain"/>
    <property type="match status" value="1"/>
</dbReference>
<feature type="binding site" evidence="20">
    <location>
        <position position="449"/>
    </location>
    <ligand>
        <name>Mg(2+)</name>
        <dbReference type="ChEBI" id="CHEBI:18420"/>
    </ligand>
</feature>
<evidence type="ECO:0000256" key="11">
    <source>
        <dbReference type="ARBA" id="ARBA00022679"/>
    </source>
</evidence>
<evidence type="ECO:0000256" key="12">
    <source>
        <dbReference type="ARBA" id="ARBA00022683"/>
    </source>
</evidence>
<feature type="binding site" evidence="19">
    <location>
        <position position="347"/>
    </location>
    <ligand>
        <name>phosphoenolpyruvate</name>
        <dbReference type="ChEBI" id="CHEBI:58702"/>
    </ligand>
</feature>
<keyword evidence="10 17" id="KW-0762">Sugar transport</keyword>
<gene>
    <name evidence="24" type="primary">phbI</name>
    <name evidence="24" type="ORF">PROAA_1250003</name>
</gene>
<dbReference type="PROSITE" id="PS00370">
    <property type="entry name" value="PEP_ENZYMES_PHOS_SITE"/>
    <property type="match status" value="1"/>
</dbReference>
<comment type="similarity">
    <text evidence="5 17">Belongs to the PEP-utilizing enzyme family.</text>
</comment>
<feature type="binding site" evidence="19">
    <location>
        <position position="483"/>
    </location>
    <ligand>
        <name>phosphoenolpyruvate</name>
        <dbReference type="ChEBI" id="CHEBI:58702"/>
    </ligand>
</feature>
<evidence type="ECO:0000256" key="2">
    <source>
        <dbReference type="ARBA" id="ARBA00001946"/>
    </source>
</evidence>
<dbReference type="InterPro" id="IPR036637">
    <property type="entry name" value="Phosphohistidine_dom_sf"/>
</dbReference>
<keyword evidence="24" id="KW-0670">Pyruvate</keyword>
<evidence type="ECO:0000256" key="1">
    <source>
        <dbReference type="ARBA" id="ARBA00000683"/>
    </source>
</evidence>
<evidence type="ECO:0000256" key="8">
    <source>
        <dbReference type="ARBA" id="ARBA00022448"/>
    </source>
</evidence>
<dbReference type="PIRSF" id="PIRSF000732">
    <property type="entry name" value="PTS_enzyme_I"/>
    <property type="match status" value="1"/>
</dbReference>
<evidence type="ECO:0000256" key="10">
    <source>
        <dbReference type="ARBA" id="ARBA00022597"/>
    </source>
</evidence>
<evidence type="ECO:0000256" key="9">
    <source>
        <dbReference type="ARBA" id="ARBA00022490"/>
    </source>
</evidence>
<keyword evidence="14 17" id="KW-0418">Kinase</keyword>